<evidence type="ECO:0000256" key="7">
    <source>
        <dbReference type="ARBA" id="ARBA00023002"/>
    </source>
</evidence>
<dbReference type="Pfam" id="PF02737">
    <property type="entry name" value="3HCDH_N"/>
    <property type="match status" value="1"/>
</dbReference>
<evidence type="ECO:0000256" key="5">
    <source>
        <dbReference type="ARBA" id="ARBA00022832"/>
    </source>
</evidence>
<evidence type="ECO:0000256" key="12">
    <source>
        <dbReference type="ARBA" id="ARBA00049556"/>
    </source>
</evidence>
<keyword evidence="11" id="KW-0511">Multifunctional enzyme</keyword>
<dbReference type="NCBIfam" id="NF008727">
    <property type="entry name" value="PRK11730.1"/>
    <property type="match status" value="1"/>
</dbReference>
<keyword evidence="7" id="KW-0560">Oxidoreductase</keyword>
<comment type="pathway">
    <text evidence="1">Lipid metabolism; fatty acid beta-oxidation.</text>
</comment>
<evidence type="ECO:0000256" key="9">
    <source>
        <dbReference type="ARBA" id="ARBA00023098"/>
    </source>
</evidence>
<dbReference type="Proteomes" id="UP001169862">
    <property type="component" value="Unassembled WGS sequence"/>
</dbReference>
<evidence type="ECO:0000256" key="6">
    <source>
        <dbReference type="ARBA" id="ARBA00022963"/>
    </source>
</evidence>
<comment type="caution">
    <text evidence="16">The sequence shown here is derived from an EMBL/GenBank/DDBJ whole genome shotgun (WGS) entry which is preliminary data.</text>
</comment>
<evidence type="ECO:0000256" key="2">
    <source>
        <dbReference type="ARBA" id="ARBA00007005"/>
    </source>
</evidence>
<organism evidence="16 17">
    <name type="scientific">Neptunomonas phycophila</name>
    <dbReference type="NCBI Taxonomy" id="1572645"/>
    <lineage>
        <taxon>Bacteria</taxon>
        <taxon>Pseudomonadati</taxon>
        <taxon>Pseudomonadota</taxon>
        <taxon>Gammaproteobacteria</taxon>
        <taxon>Oceanospirillales</taxon>
        <taxon>Oceanospirillaceae</taxon>
        <taxon>Neptunomonas</taxon>
    </lineage>
</organism>
<dbReference type="CDD" id="cd06558">
    <property type="entry name" value="crotonase-like"/>
    <property type="match status" value="1"/>
</dbReference>
<dbReference type="RefSeq" id="WP_303548753.1">
    <property type="nucleotide sequence ID" value="NZ_JAUOPG010000002.1"/>
</dbReference>
<dbReference type="SUPFAM" id="SSF48179">
    <property type="entry name" value="6-phosphogluconate dehydrogenase C-terminal domain-like"/>
    <property type="match status" value="2"/>
</dbReference>
<dbReference type="PROSITE" id="PS00166">
    <property type="entry name" value="ENOYL_COA_HYDRATASE"/>
    <property type="match status" value="1"/>
</dbReference>
<dbReference type="InterPro" id="IPR018376">
    <property type="entry name" value="Enoyl-CoA_hyd/isom_CS"/>
</dbReference>
<evidence type="ECO:0000256" key="8">
    <source>
        <dbReference type="ARBA" id="ARBA00023027"/>
    </source>
</evidence>
<dbReference type="Gene3D" id="1.10.1040.50">
    <property type="match status" value="1"/>
</dbReference>
<dbReference type="PROSITE" id="PS00067">
    <property type="entry name" value="3HCDH"/>
    <property type="match status" value="1"/>
</dbReference>
<evidence type="ECO:0000313" key="17">
    <source>
        <dbReference type="Proteomes" id="UP001169862"/>
    </source>
</evidence>
<dbReference type="Pfam" id="PF00378">
    <property type="entry name" value="ECH_1"/>
    <property type="match status" value="1"/>
</dbReference>
<dbReference type="InterPro" id="IPR036291">
    <property type="entry name" value="NAD(P)-bd_dom_sf"/>
</dbReference>
<keyword evidence="5" id="KW-0276">Fatty acid metabolism</keyword>
<dbReference type="SUPFAM" id="SSF51735">
    <property type="entry name" value="NAD(P)-binding Rossmann-fold domains"/>
    <property type="match status" value="1"/>
</dbReference>
<reference evidence="16" key="1">
    <citation type="submission" date="2023-07" db="EMBL/GenBank/DDBJ databases">
        <title>Genome content predicts the carbon catabolic preferences of heterotrophic bacteria.</title>
        <authorList>
            <person name="Gralka M."/>
        </authorList>
    </citation>
    <scope>NUCLEOTIDE SEQUENCE</scope>
    <source>
        <strain evidence="16">I2M16</strain>
    </source>
</reference>
<dbReference type="PANTHER" id="PTHR43612">
    <property type="entry name" value="TRIFUNCTIONAL ENZYME SUBUNIT ALPHA"/>
    <property type="match status" value="1"/>
</dbReference>
<dbReference type="InterPro" id="IPR006108">
    <property type="entry name" value="3HC_DH_C"/>
</dbReference>
<dbReference type="InterPro" id="IPR008927">
    <property type="entry name" value="6-PGluconate_DH-like_C_sf"/>
</dbReference>
<keyword evidence="10" id="KW-0456">Lyase</keyword>
<dbReference type="FunFam" id="3.40.50.720:FF:000009">
    <property type="entry name" value="Fatty oxidation complex, alpha subunit"/>
    <property type="match status" value="1"/>
</dbReference>
<dbReference type="InterPro" id="IPR006176">
    <property type="entry name" value="3-OHacyl-CoA_DH_NAD-bd"/>
</dbReference>
<evidence type="ECO:0000256" key="11">
    <source>
        <dbReference type="ARBA" id="ARBA00023268"/>
    </source>
</evidence>
<evidence type="ECO:0000259" key="14">
    <source>
        <dbReference type="Pfam" id="PF00725"/>
    </source>
</evidence>
<dbReference type="Gene3D" id="3.90.226.10">
    <property type="entry name" value="2-enoyl-CoA Hydratase, Chain A, domain 1"/>
    <property type="match status" value="1"/>
</dbReference>
<dbReference type="SUPFAM" id="SSF52096">
    <property type="entry name" value="ClpP/crotonase"/>
    <property type="match status" value="1"/>
</dbReference>
<proteinExistence type="inferred from homology"/>
<evidence type="ECO:0000313" key="16">
    <source>
        <dbReference type="EMBL" id="MDO6452744.1"/>
    </source>
</evidence>
<comment type="similarity">
    <text evidence="3">In the N-terminal section; belongs to the enoyl-CoA hydratase/isomerase family.</text>
</comment>
<dbReference type="InterPro" id="IPR001753">
    <property type="entry name" value="Enoyl-CoA_hydra/iso"/>
</dbReference>
<evidence type="ECO:0000259" key="15">
    <source>
        <dbReference type="Pfam" id="PF02737"/>
    </source>
</evidence>
<evidence type="ECO:0000256" key="1">
    <source>
        <dbReference type="ARBA" id="ARBA00005005"/>
    </source>
</evidence>
<comment type="catalytic activity">
    <reaction evidence="12">
        <text>a (3S)-3-hydroxyacyl-CoA + NAD(+) = a 3-oxoacyl-CoA + NADH + H(+)</text>
        <dbReference type="Rhea" id="RHEA:22432"/>
        <dbReference type="ChEBI" id="CHEBI:15378"/>
        <dbReference type="ChEBI" id="CHEBI:57318"/>
        <dbReference type="ChEBI" id="CHEBI:57540"/>
        <dbReference type="ChEBI" id="CHEBI:57945"/>
        <dbReference type="ChEBI" id="CHEBI:90726"/>
        <dbReference type="EC" id="1.1.1.35"/>
    </reaction>
</comment>
<gene>
    <name evidence="16" type="primary">fadB</name>
    <name evidence="16" type="ORF">Q4490_04120</name>
</gene>
<keyword evidence="6" id="KW-0442">Lipid degradation</keyword>
<dbReference type="GO" id="GO:0016509">
    <property type="term" value="F:long-chain (3S)-3-hydroxyacyl-CoA dehydrogenase (NAD+) activity"/>
    <property type="evidence" value="ECO:0007669"/>
    <property type="project" value="TreeGrafter"/>
</dbReference>
<dbReference type="GO" id="GO:0070403">
    <property type="term" value="F:NAD+ binding"/>
    <property type="evidence" value="ECO:0007669"/>
    <property type="project" value="InterPro"/>
</dbReference>
<protein>
    <recommendedName>
        <fullName evidence="4">enoyl-CoA hydratase</fullName>
        <ecNumber evidence="4">4.2.1.17</ecNumber>
    </recommendedName>
</protein>
<sequence length="710" mass="77093">MYSGKAVRLNALENGITELVLDLNGSSVNKLNQQTLMELEAVVERLHQPSNAVTGLLIRSAKPAFVVGADVTEFTGKFQQSDSELLTWVQSVHSLFCSIENLPFPTVSMINGLALGGGFELALCTDYRVMADSAKVGFPEVNLGICPGWGGTVRLSRLVSIDTALTWLVTGKPQAANTALQLGVVDRIAPLETCRDSAISLLNDTGANYQERRLHKRAPVVKNTSWDKDFSAFVDSYSSKLDPNYPAATEIINTVKSHVSLPFEQALDTEAQAFVRLAKGDTAQALVGLFINEQQMKKAAKDWMKQAKPVAKGAVLGAGIMGGGVAYQSAVSGVPIVMKDIREDALTLGCDTAAHLLDKLVKKGRLAVQDKQHILDSITPTLHYEGFRDVDVVVEAVVENAQVKTSVLADVEAYMAPDAVLASNTSTISIDWLAQGLKRPEQFCGMHFFNPVHLMPLVEVIRGRHTNDQTIARTVAYAAAMGKLPIVVNDCPGFLVNRVLFPYFNGFNRLLAQGVDFERIDRVMEAFGWPMGPAYLADVIGLDTMVHADQVLQKGFPDRMTHDGEPVIEALLASGALGQKNGRGFYEYESGAGGGRNKTASSAAQLIINERLQASDEVSDEEIVDRLMIPLCTESIRCLEDGIVTSAAEVDMGLIAGLGFPRFRGGALRYVDSIGLQAFAKKIEKYHQHGALYHVTDGLRKRIESGSTYY</sequence>
<dbReference type="GO" id="GO:0006635">
    <property type="term" value="P:fatty acid beta-oxidation"/>
    <property type="evidence" value="ECO:0007669"/>
    <property type="project" value="UniProtKB-ARBA"/>
</dbReference>
<comment type="similarity">
    <text evidence="13">Belongs to the enoyl-CoA hydratase/isomerase family.</text>
</comment>
<comment type="similarity">
    <text evidence="2">In the central section; belongs to the 3-hydroxyacyl-CoA dehydrogenase family.</text>
</comment>
<keyword evidence="8" id="KW-0520">NAD</keyword>
<feature type="domain" description="3-hydroxyacyl-CoA dehydrogenase C-terminal" evidence="14">
    <location>
        <begin position="493"/>
        <end position="588"/>
    </location>
</feature>
<dbReference type="GO" id="GO:0004300">
    <property type="term" value="F:enoyl-CoA hydratase activity"/>
    <property type="evidence" value="ECO:0007669"/>
    <property type="project" value="UniProtKB-EC"/>
</dbReference>
<dbReference type="AlphaFoldDB" id="A0AAW7XEU6"/>
<dbReference type="InterPro" id="IPR006180">
    <property type="entry name" value="3-OHacyl-CoA_DH_CS"/>
</dbReference>
<dbReference type="InterPro" id="IPR050136">
    <property type="entry name" value="FA_oxidation_alpha_subunit"/>
</dbReference>
<dbReference type="EC" id="4.2.1.17" evidence="4"/>
<evidence type="ECO:0000256" key="10">
    <source>
        <dbReference type="ARBA" id="ARBA00023239"/>
    </source>
</evidence>
<accession>A0AAW7XEU6</accession>
<name>A0AAW7XEU6_9GAMM</name>
<dbReference type="PANTHER" id="PTHR43612:SF3">
    <property type="entry name" value="TRIFUNCTIONAL ENZYME SUBUNIT ALPHA, MITOCHONDRIAL"/>
    <property type="match status" value="1"/>
</dbReference>
<feature type="domain" description="3-hydroxyacyl-CoA dehydrogenase NAD binding" evidence="15">
    <location>
        <begin position="314"/>
        <end position="491"/>
    </location>
</feature>
<evidence type="ECO:0000256" key="13">
    <source>
        <dbReference type="RuleBase" id="RU003707"/>
    </source>
</evidence>
<feature type="domain" description="3-hydroxyacyl-CoA dehydrogenase C-terminal" evidence="14">
    <location>
        <begin position="623"/>
        <end position="689"/>
    </location>
</feature>
<evidence type="ECO:0000256" key="4">
    <source>
        <dbReference type="ARBA" id="ARBA00012076"/>
    </source>
</evidence>
<keyword evidence="9" id="KW-0443">Lipid metabolism</keyword>
<dbReference type="Pfam" id="PF00725">
    <property type="entry name" value="3HCDH"/>
    <property type="match status" value="2"/>
</dbReference>
<dbReference type="Gene3D" id="3.40.50.720">
    <property type="entry name" value="NAD(P)-binding Rossmann-like Domain"/>
    <property type="match status" value="1"/>
</dbReference>
<evidence type="ECO:0000256" key="3">
    <source>
        <dbReference type="ARBA" id="ARBA00008750"/>
    </source>
</evidence>
<dbReference type="EMBL" id="JAUOPG010000002">
    <property type="protein sequence ID" value="MDO6452744.1"/>
    <property type="molecule type" value="Genomic_DNA"/>
</dbReference>
<dbReference type="InterPro" id="IPR029045">
    <property type="entry name" value="ClpP/crotonase-like_dom_sf"/>
</dbReference>